<comment type="caution">
    <text evidence="2">The sequence shown here is derived from an EMBL/GenBank/DDBJ whole genome shotgun (WGS) entry which is preliminary data.</text>
</comment>
<sequence length="251" mass="26644">MAKQSPVILMHGIGAGGSMFALLENALAGRVPTLAWNMPGYENAPAEDPLTFERLAELIIQTLDAQGIEKGDLFGHSIGGMIAQEVAARYPDRVRSLILSGTTSFFGSRDGSFQKAFLEARLAPLDAGQTMPELAEEFVPQLLGDDPNPEAGPRARAGLSSLPQATYRTALKCLVTFNRREELGAIAAPTLLIAGEKDTNAPLKTMRKMAEVIPGAQLIELPGVGHLAPLERPEDVADAVAGFLNTLAGED</sequence>
<dbReference type="RefSeq" id="WP_127767944.1">
    <property type="nucleotide sequence ID" value="NZ_SADE01000004.1"/>
</dbReference>
<name>A0A3S2VKD3_9PROT</name>
<dbReference type="Proteomes" id="UP000287447">
    <property type="component" value="Unassembled WGS sequence"/>
</dbReference>
<evidence type="ECO:0000259" key="1">
    <source>
        <dbReference type="Pfam" id="PF12697"/>
    </source>
</evidence>
<dbReference type="OrthoDB" id="9804723at2"/>
<dbReference type="AlphaFoldDB" id="A0A3S2VKD3"/>
<dbReference type="PANTHER" id="PTHR43798">
    <property type="entry name" value="MONOACYLGLYCEROL LIPASE"/>
    <property type="match status" value="1"/>
</dbReference>
<dbReference type="EMBL" id="SADE01000004">
    <property type="protein sequence ID" value="RVU33914.1"/>
    <property type="molecule type" value="Genomic_DNA"/>
</dbReference>
<keyword evidence="2" id="KW-0378">Hydrolase</keyword>
<dbReference type="PRINTS" id="PR00412">
    <property type="entry name" value="EPOXHYDRLASE"/>
</dbReference>
<dbReference type="InterPro" id="IPR029058">
    <property type="entry name" value="AB_hydrolase_fold"/>
</dbReference>
<dbReference type="InterPro" id="IPR000073">
    <property type="entry name" value="AB_hydrolase_1"/>
</dbReference>
<accession>A0A3S2VKD3</accession>
<gene>
    <name evidence="2" type="ORF">EOI86_22550</name>
</gene>
<reference evidence="3" key="1">
    <citation type="submission" date="2019-01" db="EMBL/GenBank/DDBJ databases">
        <title>Gri0909 isolated from a small marine red alga.</title>
        <authorList>
            <person name="Kim J."/>
            <person name="Jeong S.E."/>
            <person name="Jeon C.O."/>
        </authorList>
    </citation>
    <scope>NUCLEOTIDE SEQUENCE [LARGE SCALE GENOMIC DNA]</scope>
    <source>
        <strain evidence="3">Gri0909</strain>
    </source>
</reference>
<dbReference type="Gene3D" id="3.40.50.1820">
    <property type="entry name" value="alpha/beta hydrolase"/>
    <property type="match status" value="1"/>
</dbReference>
<dbReference type="Pfam" id="PF12697">
    <property type="entry name" value="Abhydrolase_6"/>
    <property type="match status" value="1"/>
</dbReference>
<feature type="domain" description="AB hydrolase-1" evidence="1">
    <location>
        <begin position="7"/>
        <end position="239"/>
    </location>
</feature>
<evidence type="ECO:0000313" key="2">
    <source>
        <dbReference type="EMBL" id="RVU33914.1"/>
    </source>
</evidence>
<dbReference type="PANTHER" id="PTHR43798:SF33">
    <property type="entry name" value="HYDROLASE, PUTATIVE (AFU_ORTHOLOGUE AFUA_2G14860)-RELATED"/>
    <property type="match status" value="1"/>
</dbReference>
<dbReference type="GO" id="GO:0016787">
    <property type="term" value="F:hydrolase activity"/>
    <property type="evidence" value="ECO:0007669"/>
    <property type="project" value="UniProtKB-KW"/>
</dbReference>
<keyword evidence="3" id="KW-1185">Reference proteome</keyword>
<dbReference type="InterPro" id="IPR050266">
    <property type="entry name" value="AB_hydrolase_sf"/>
</dbReference>
<protein>
    <submittedName>
        <fullName evidence="2">Alpha/beta fold hydrolase</fullName>
    </submittedName>
</protein>
<dbReference type="GO" id="GO:0016020">
    <property type="term" value="C:membrane"/>
    <property type="evidence" value="ECO:0007669"/>
    <property type="project" value="TreeGrafter"/>
</dbReference>
<proteinExistence type="predicted"/>
<dbReference type="SUPFAM" id="SSF53474">
    <property type="entry name" value="alpha/beta-Hydrolases"/>
    <property type="match status" value="1"/>
</dbReference>
<dbReference type="InterPro" id="IPR000639">
    <property type="entry name" value="Epox_hydrolase-like"/>
</dbReference>
<organism evidence="2 3">
    <name type="scientific">Hwanghaeella grinnelliae</name>
    <dbReference type="NCBI Taxonomy" id="2500179"/>
    <lineage>
        <taxon>Bacteria</taxon>
        <taxon>Pseudomonadati</taxon>
        <taxon>Pseudomonadota</taxon>
        <taxon>Alphaproteobacteria</taxon>
        <taxon>Rhodospirillales</taxon>
        <taxon>Rhodospirillaceae</taxon>
        <taxon>Hwanghaeella</taxon>
    </lineage>
</organism>
<dbReference type="PRINTS" id="PR00111">
    <property type="entry name" value="ABHYDROLASE"/>
</dbReference>
<evidence type="ECO:0000313" key="3">
    <source>
        <dbReference type="Proteomes" id="UP000287447"/>
    </source>
</evidence>